<dbReference type="CDD" id="cd14855">
    <property type="entry name" value="TRAPPC1_MUM2"/>
    <property type="match status" value="1"/>
</dbReference>
<keyword evidence="8" id="KW-1185">Reference proteome</keyword>
<dbReference type="InterPro" id="IPR007233">
    <property type="entry name" value="TRAPPC"/>
</dbReference>
<dbReference type="PANTHER" id="PTHR23249:SF16">
    <property type="entry name" value="TRAFFICKING PROTEIN PARTICLE COMPLEX SUBUNIT 1"/>
    <property type="match status" value="1"/>
</dbReference>
<evidence type="ECO:0000256" key="3">
    <source>
        <dbReference type="ARBA" id="ARBA00022892"/>
    </source>
</evidence>
<accession>A0A7J7IJM5</accession>
<evidence type="ECO:0000313" key="7">
    <source>
        <dbReference type="EMBL" id="KAF6003285.1"/>
    </source>
</evidence>
<dbReference type="OrthoDB" id="246406at2759"/>
<dbReference type="Gene3D" id="3.30.450.70">
    <property type="match status" value="1"/>
</dbReference>
<reference evidence="7 8" key="1">
    <citation type="journal article" date="2020" name="J. Phycol.">
        <title>Comparative genome analysis reveals Cyanidiococcus gen. nov., a new extremophilic red algal genus sister to Cyanidioschyzon (Cyanidioschyzonaceae, Rhodophyta).</title>
        <authorList>
            <person name="Liu S.-L."/>
            <person name="Chiang Y.-R."/>
            <person name="Yoon H.S."/>
            <person name="Fu H.-Y."/>
        </authorList>
    </citation>
    <scope>NUCLEOTIDE SEQUENCE [LARGE SCALE GENOMIC DNA]</scope>
    <source>
        <strain evidence="7 8">THAL066</strain>
    </source>
</reference>
<dbReference type="Pfam" id="PF04099">
    <property type="entry name" value="Sybindin"/>
    <property type="match status" value="1"/>
</dbReference>
<dbReference type="Proteomes" id="UP000530660">
    <property type="component" value="Unassembled WGS sequence"/>
</dbReference>
<dbReference type="AlphaFoldDB" id="A0A7J7IJM5"/>
<dbReference type="GO" id="GO:0030008">
    <property type="term" value="C:TRAPP complex"/>
    <property type="evidence" value="ECO:0007669"/>
    <property type="project" value="UniProtKB-UniRule"/>
</dbReference>
<dbReference type="PANTHER" id="PTHR23249">
    <property type="entry name" value="TRAFFICKING PROTEIN PARTICLE COMPLEX SUBUNIT"/>
    <property type="match status" value="1"/>
</dbReference>
<comment type="subcellular location">
    <subcellularLocation>
        <location evidence="6">Endoplasmic reticulum</location>
    </subcellularLocation>
    <subcellularLocation>
        <location evidence="6">Golgi apparatus</location>
        <location evidence="6">cis-Golgi network</location>
    </subcellularLocation>
</comment>
<organism evidence="7 8">
    <name type="scientific">Cyanidiococcus yangmingshanensis</name>
    <dbReference type="NCBI Taxonomy" id="2690220"/>
    <lineage>
        <taxon>Eukaryota</taxon>
        <taxon>Rhodophyta</taxon>
        <taxon>Bangiophyceae</taxon>
        <taxon>Cyanidiales</taxon>
        <taxon>Cyanidiaceae</taxon>
        <taxon>Cyanidiococcus</taxon>
    </lineage>
</organism>
<dbReference type="SMART" id="SM01399">
    <property type="entry name" value="Sybindin"/>
    <property type="match status" value="1"/>
</dbReference>
<dbReference type="EMBL" id="VWRR01000007">
    <property type="protein sequence ID" value="KAF6003285.1"/>
    <property type="molecule type" value="Genomic_DNA"/>
</dbReference>
<dbReference type="GO" id="GO:0005783">
    <property type="term" value="C:endoplasmic reticulum"/>
    <property type="evidence" value="ECO:0007669"/>
    <property type="project" value="UniProtKB-SubCell"/>
</dbReference>
<evidence type="ECO:0000256" key="4">
    <source>
        <dbReference type="ARBA" id="ARBA00023034"/>
    </source>
</evidence>
<dbReference type="GO" id="GO:0006888">
    <property type="term" value="P:endoplasmic reticulum to Golgi vesicle-mediated transport"/>
    <property type="evidence" value="ECO:0007669"/>
    <property type="project" value="UniProtKB-UniRule"/>
</dbReference>
<keyword evidence="4 6" id="KW-0333">Golgi apparatus</keyword>
<evidence type="ECO:0000256" key="2">
    <source>
        <dbReference type="ARBA" id="ARBA00022824"/>
    </source>
</evidence>
<comment type="similarity">
    <text evidence="5">Belongs to the TRAPP small subunits family. BET5 subfamily.</text>
</comment>
<gene>
    <name evidence="7" type="primary">TRAPPC1</name>
    <name evidence="7" type="ORF">F1559_002729</name>
</gene>
<evidence type="ECO:0000256" key="6">
    <source>
        <dbReference type="RuleBase" id="RU366065"/>
    </source>
</evidence>
<evidence type="ECO:0000256" key="5">
    <source>
        <dbReference type="ARBA" id="ARBA00038167"/>
    </source>
</evidence>
<keyword evidence="2 6" id="KW-0256">Endoplasmic reticulum</keyword>
<dbReference type="GO" id="GO:0005794">
    <property type="term" value="C:Golgi apparatus"/>
    <property type="evidence" value="ECO:0007669"/>
    <property type="project" value="UniProtKB-SubCell"/>
</dbReference>
<sequence>MQIYNFYLFNRHGNCLFYREWQRSRAGTDSQQEQQNLVGLLFAIKQLCVSVAPVNDDSLPRGTRARHMPLGPSNFRNYTTAKYQLHYFESSTGLRFVLTTSPNAGDLTRLLQRIYKEAYVECAVRNPMYRLGSAIVSDTFRKRVDSVVRSLAVETNVLRPAPDGQGGSARSSTKSL</sequence>
<comment type="caution">
    <text evidence="7">The sequence shown here is derived from an EMBL/GenBank/DDBJ whole genome shotgun (WGS) entry which is preliminary data.</text>
</comment>
<keyword evidence="1 6" id="KW-0813">Transport</keyword>
<evidence type="ECO:0000313" key="8">
    <source>
        <dbReference type="Proteomes" id="UP000530660"/>
    </source>
</evidence>
<comment type="subunit">
    <text evidence="6">Part of the multisubunit transport protein particle (TRAPP) complex.</text>
</comment>
<protein>
    <recommendedName>
        <fullName evidence="6">Trafficking protein particle complex subunit</fullName>
    </recommendedName>
</protein>
<dbReference type="SUPFAM" id="SSF64356">
    <property type="entry name" value="SNARE-like"/>
    <property type="match status" value="1"/>
</dbReference>
<keyword evidence="3 6" id="KW-0931">ER-Golgi transport</keyword>
<name>A0A7J7IJM5_9RHOD</name>
<evidence type="ECO:0000256" key="1">
    <source>
        <dbReference type="ARBA" id="ARBA00022448"/>
    </source>
</evidence>
<proteinExistence type="inferred from homology"/>
<dbReference type="InterPro" id="IPR011012">
    <property type="entry name" value="Longin-like_dom_sf"/>
</dbReference>